<protein>
    <recommendedName>
        <fullName evidence="3">Capsule assembly Wzi family protein</fullName>
    </recommendedName>
</protein>
<evidence type="ECO:0000313" key="1">
    <source>
        <dbReference type="EMBL" id="MBK3519586.1"/>
    </source>
</evidence>
<dbReference type="EMBL" id="JAENRR010000078">
    <property type="protein sequence ID" value="MBK3519586.1"/>
    <property type="molecule type" value="Genomic_DNA"/>
</dbReference>
<organism evidence="1 2">
    <name type="scientific">Carboxylicivirga marina</name>
    <dbReference type="NCBI Taxonomy" id="2800988"/>
    <lineage>
        <taxon>Bacteria</taxon>
        <taxon>Pseudomonadati</taxon>
        <taxon>Bacteroidota</taxon>
        <taxon>Bacteroidia</taxon>
        <taxon>Marinilabiliales</taxon>
        <taxon>Marinilabiliaceae</taxon>
        <taxon>Carboxylicivirga</taxon>
    </lineage>
</organism>
<gene>
    <name evidence="1" type="ORF">JIV24_19735</name>
</gene>
<name>A0ABS1HPM2_9BACT</name>
<reference evidence="1 2" key="1">
    <citation type="submission" date="2021-01" db="EMBL/GenBank/DDBJ databases">
        <title>Carboxyliciviraga sp.nov., isolated from coastal sediments.</title>
        <authorList>
            <person name="Lu D."/>
            <person name="Zhang T."/>
        </authorList>
    </citation>
    <scope>NUCLEOTIDE SEQUENCE [LARGE SCALE GENOMIC DNA]</scope>
    <source>
        <strain evidence="1 2">N1Y132</strain>
    </source>
</reference>
<proteinExistence type="predicted"/>
<dbReference type="Gene3D" id="2.40.160.130">
    <property type="entry name" value="Capsule assembly protein Wzi"/>
    <property type="match status" value="1"/>
</dbReference>
<sequence>MRINNSYLVFTLALLMFPIGLSAQEESLKYDVTLHVLGSSNEIRPMWMVNNEWGRFNQFGSSEALAELGASFRVVEKKHLTLNAGLRALANFELSESVLQEAYLSGNFGFVDFSLGKEQYSPLIIDDVLTSGMYLMNSNARPIPRVTIGIFDYLPLGFTKNWVEIKGGILQGWLNDERIEKNNSANNVLLHEKFAYMRLGNTKVKPYAGLVHSALFGGTRPDGTKIPIDFWPTFFGSASSELGETNATGAHMGMWDFGFNWQSGFGDVHLYWQKPFADASGLKLYNWENKDYTIGVLVKPKDISWLSGISIEVFKSDVQSGYGIPDPLYPESYTDESGNTFGQGSIIWMHEIDDFDHFMHTLFPETAETTGWEEEEVVRYLEVELNEGHKYGGRDDYMNNGSYYNGWTYSGVNMGTPLFHTAEKVRKYANTWDEVDQVFFYNNRVNGFHLGAEGCVSPKVKYRIKSTYTLNKGSYAEEFRGRSSWTRTENYFFSKTKHQLYSMLEVRWATPWFDGLFLSGRAAFDTGQLYDSFGGQLSIVYAPSLKK</sequence>
<keyword evidence="2" id="KW-1185">Reference proteome</keyword>
<dbReference type="RefSeq" id="WP_200466805.1">
    <property type="nucleotide sequence ID" value="NZ_JAENRR010000078.1"/>
</dbReference>
<evidence type="ECO:0000313" key="2">
    <source>
        <dbReference type="Proteomes" id="UP000605676"/>
    </source>
</evidence>
<evidence type="ECO:0008006" key="3">
    <source>
        <dbReference type="Google" id="ProtNLM"/>
    </source>
</evidence>
<comment type="caution">
    <text evidence="1">The sequence shown here is derived from an EMBL/GenBank/DDBJ whole genome shotgun (WGS) entry which is preliminary data.</text>
</comment>
<dbReference type="InterPro" id="IPR038636">
    <property type="entry name" value="Wzi_sf"/>
</dbReference>
<dbReference type="Proteomes" id="UP000605676">
    <property type="component" value="Unassembled WGS sequence"/>
</dbReference>
<accession>A0ABS1HPM2</accession>